<accession>A0A9P7B1S3</accession>
<keyword evidence="4" id="KW-1185">Reference proteome</keyword>
<dbReference type="OrthoDB" id="17212at2759"/>
<feature type="region of interest" description="Disordered" evidence="2">
    <location>
        <begin position="137"/>
        <end position="198"/>
    </location>
</feature>
<feature type="compositionally biased region" description="Acidic residues" evidence="2">
    <location>
        <begin position="230"/>
        <end position="254"/>
    </location>
</feature>
<feature type="region of interest" description="Disordered" evidence="2">
    <location>
        <begin position="1"/>
        <end position="28"/>
    </location>
</feature>
<dbReference type="GO" id="GO:0008597">
    <property type="term" value="F:calcium-dependent protein serine/threonine phosphatase regulator activity"/>
    <property type="evidence" value="ECO:0007669"/>
    <property type="project" value="TreeGrafter"/>
</dbReference>
<dbReference type="InterPro" id="IPR006931">
    <property type="entry name" value="Calcipressin"/>
</dbReference>
<dbReference type="Pfam" id="PF04847">
    <property type="entry name" value="Calcipressin"/>
    <property type="match status" value="1"/>
</dbReference>
<dbReference type="GO" id="GO:0005634">
    <property type="term" value="C:nucleus"/>
    <property type="evidence" value="ECO:0007669"/>
    <property type="project" value="TreeGrafter"/>
</dbReference>
<feature type="region of interest" description="Disordered" evidence="2">
    <location>
        <begin position="230"/>
        <end position="258"/>
    </location>
</feature>
<feature type="compositionally biased region" description="Basic residues" evidence="2">
    <location>
        <begin position="18"/>
        <end position="27"/>
    </location>
</feature>
<reference evidence="3 4" key="1">
    <citation type="submission" date="2020-11" db="EMBL/GenBank/DDBJ databases">
        <title>Kefir isolates.</title>
        <authorList>
            <person name="Marcisauskas S."/>
            <person name="Kim Y."/>
            <person name="Blasche S."/>
        </authorList>
    </citation>
    <scope>NUCLEOTIDE SEQUENCE [LARGE SCALE GENOMIC DNA]</scope>
    <source>
        <strain evidence="3 4">KR</strain>
    </source>
</reference>
<dbReference type="Proteomes" id="UP000777482">
    <property type="component" value="Unassembled WGS sequence"/>
</dbReference>
<feature type="compositionally biased region" description="Basic and acidic residues" evidence="2">
    <location>
        <begin position="139"/>
        <end position="153"/>
    </location>
</feature>
<dbReference type="EMBL" id="PUHQ01000141">
    <property type="protein sequence ID" value="KAG0654693.1"/>
    <property type="molecule type" value="Genomic_DNA"/>
</dbReference>
<feature type="region of interest" description="Disordered" evidence="2">
    <location>
        <begin position="301"/>
        <end position="369"/>
    </location>
</feature>
<evidence type="ECO:0000256" key="1">
    <source>
        <dbReference type="ARBA" id="ARBA00008209"/>
    </source>
</evidence>
<organism evidence="3 4">
    <name type="scientific">Rhodotorula mucilaginosa</name>
    <name type="common">Yeast</name>
    <name type="synonym">Rhodotorula rubra</name>
    <dbReference type="NCBI Taxonomy" id="5537"/>
    <lineage>
        <taxon>Eukaryota</taxon>
        <taxon>Fungi</taxon>
        <taxon>Dikarya</taxon>
        <taxon>Basidiomycota</taxon>
        <taxon>Pucciniomycotina</taxon>
        <taxon>Microbotryomycetes</taxon>
        <taxon>Sporidiobolales</taxon>
        <taxon>Sporidiobolaceae</taxon>
        <taxon>Rhodotorula</taxon>
    </lineage>
</organism>
<comment type="caution">
    <text evidence="3">The sequence shown here is derived from an EMBL/GenBank/DDBJ whole genome shotgun (WGS) entry which is preliminary data.</text>
</comment>
<name>A0A9P7B1S3_RHOMI</name>
<protein>
    <submittedName>
        <fullName evidence="3">Carbohydrate-binding module 1 protein</fullName>
    </submittedName>
</protein>
<dbReference type="PANTHER" id="PTHR10300:SF14">
    <property type="entry name" value="PROTEIN SARAH"/>
    <property type="match status" value="1"/>
</dbReference>
<dbReference type="PANTHER" id="PTHR10300">
    <property type="entry name" value="CALCIPRESSIN"/>
    <property type="match status" value="1"/>
</dbReference>
<gene>
    <name evidence="3" type="primary">CBP1</name>
    <name evidence="3" type="ORF">C6P46_001528</name>
</gene>
<dbReference type="AlphaFoldDB" id="A0A9P7B1S3"/>
<dbReference type="GO" id="GO:0005737">
    <property type="term" value="C:cytoplasm"/>
    <property type="evidence" value="ECO:0007669"/>
    <property type="project" value="TreeGrafter"/>
</dbReference>
<sequence length="369" mass="40238">MLQSVMEPSPSPRPAAPARRRRRRRLCRPPPAPSNVLILVVPHLVLHSSLLPAFHAHFASYGTLHAWTPLPGLGRVVCVYDQEREAQAARDEMDGFYWADEADLTARGLDPGQAYEPLRAYYGPPFPPARFVHLPPHSHSHDDHHPGAAHHLEVPSSGRNFLISPPGSPPVGWQQLEEDSPNTATWHPGDEPPTPRSGLVELDELKKAAAPDEAWADELARALRFLSVDVGEDDDEEDEDEDGSIMQDDNDDNPELGTTRTTHLVLAPAPIPPISSSVPKPLQLRPAVTVSSPAVVFVDENGTAQQPPTPPSTTATPPPGASRITSVKATIEAMLPRRGDDDADDELELEGRERMGGHRFIPTARPPVQ</sequence>
<evidence type="ECO:0000313" key="3">
    <source>
        <dbReference type="EMBL" id="KAG0654693.1"/>
    </source>
</evidence>
<proteinExistence type="inferred from homology"/>
<dbReference type="GO" id="GO:0019722">
    <property type="term" value="P:calcium-mediated signaling"/>
    <property type="evidence" value="ECO:0007669"/>
    <property type="project" value="InterPro"/>
</dbReference>
<feature type="compositionally biased region" description="Pro residues" evidence="2">
    <location>
        <begin position="307"/>
        <end position="320"/>
    </location>
</feature>
<evidence type="ECO:0000256" key="2">
    <source>
        <dbReference type="SAM" id="MobiDB-lite"/>
    </source>
</evidence>
<comment type="similarity">
    <text evidence="1">Belongs to the RCAN family.</text>
</comment>
<evidence type="ECO:0000313" key="4">
    <source>
        <dbReference type="Proteomes" id="UP000777482"/>
    </source>
</evidence>